<dbReference type="Gene3D" id="3.90.25.10">
    <property type="entry name" value="UDP-galactose 4-epimerase, domain 1"/>
    <property type="match status" value="1"/>
</dbReference>
<name>A0AAU2GS95_9ACTN</name>
<organism evidence="2">
    <name type="scientific">Streptomyces sp. NBC_00060</name>
    <dbReference type="NCBI Taxonomy" id="2975636"/>
    <lineage>
        <taxon>Bacteria</taxon>
        <taxon>Bacillati</taxon>
        <taxon>Actinomycetota</taxon>
        <taxon>Actinomycetes</taxon>
        <taxon>Kitasatosporales</taxon>
        <taxon>Streptomycetaceae</taxon>
        <taxon>Streptomyces</taxon>
    </lineage>
</organism>
<evidence type="ECO:0000313" key="2">
    <source>
        <dbReference type="EMBL" id="WTU38943.1"/>
    </source>
</evidence>
<dbReference type="InterPro" id="IPR051604">
    <property type="entry name" value="Ergot_Alk_Oxidoreductase"/>
</dbReference>
<dbReference type="InterPro" id="IPR016040">
    <property type="entry name" value="NAD(P)-bd_dom"/>
</dbReference>
<dbReference type="AlphaFoldDB" id="A0AAU2GS95"/>
<accession>A0AAU2GS95</accession>
<dbReference type="EMBL" id="CP108253">
    <property type="protein sequence ID" value="WTU38943.1"/>
    <property type="molecule type" value="Genomic_DNA"/>
</dbReference>
<feature type="domain" description="NAD(P)-binding" evidence="1">
    <location>
        <begin position="6"/>
        <end position="178"/>
    </location>
</feature>
<evidence type="ECO:0000259" key="1">
    <source>
        <dbReference type="Pfam" id="PF13460"/>
    </source>
</evidence>
<reference evidence="2" key="1">
    <citation type="submission" date="2022-10" db="EMBL/GenBank/DDBJ databases">
        <title>The complete genomes of actinobacterial strains from the NBC collection.</title>
        <authorList>
            <person name="Joergensen T.S."/>
            <person name="Alvarez Arevalo M."/>
            <person name="Sterndorff E.B."/>
            <person name="Faurdal D."/>
            <person name="Vuksanovic O."/>
            <person name="Mourched A.-S."/>
            <person name="Charusanti P."/>
            <person name="Shaw S."/>
            <person name="Blin K."/>
            <person name="Weber T."/>
        </authorList>
    </citation>
    <scope>NUCLEOTIDE SEQUENCE</scope>
    <source>
        <strain evidence="2">NBC_00060</strain>
    </source>
</reference>
<proteinExistence type="predicted"/>
<dbReference type="Gene3D" id="3.40.50.720">
    <property type="entry name" value="NAD(P)-binding Rossmann-like Domain"/>
    <property type="match status" value="1"/>
</dbReference>
<dbReference type="SUPFAM" id="SSF51735">
    <property type="entry name" value="NAD(P)-binding Rossmann-fold domains"/>
    <property type="match status" value="1"/>
</dbReference>
<protein>
    <submittedName>
        <fullName evidence="2">NAD(P)H-binding protein</fullName>
    </submittedName>
</protein>
<dbReference type="PANTHER" id="PTHR43162:SF1">
    <property type="entry name" value="PRESTALK A DIFFERENTIATION PROTEIN A"/>
    <property type="match status" value="1"/>
</dbReference>
<dbReference type="Pfam" id="PF13460">
    <property type="entry name" value="NAD_binding_10"/>
    <property type="match status" value="1"/>
</dbReference>
<dbReference type="InterPro" id="IPR036291">
    <property type="entry name" value="NAD(P)-bd_dom_sf"/>
</dbReference>
<dbReference type="PANTHER" id="PTHR43162">
    <property type="match status" value="1"/>
</dbReference>
<gene>
    <name evidence="2" type="ORF">OHV25_04810</name>
</gene>
<sequence length="279" mass="29890">MIVVTGATGNVGRHLVRTLASAGEWVTAVSRRIPAAQMPGNVEFQQADPARPESLKRSLDGADALYLLVPGDGEGLDPHAILDTARAAGVQRVVLQSSQATATRPHSPAHARLRAFEDAVRESHLQWTVLRPSGFASNAYMWSPSVRSERTVTAPFGDVGLPVIDPADIAAVAAVVLRDGSHAGRTYELTGPATVSPREQARAIGDALGAAVRFVEQSRAEARELLMRFMPEPVVEGTLGILGEPTPEERRVSPDVERILGRAPRTFTTWAADNVVAFR</sequence>